<keyword evidence="2" id="KW-1185">Reference proteome</keyword>
<protein>
    <submittedName>
        <fullName evidence="1">Uncharacterized protein</fullName>
    </submittedName>
</protein>
<dbReference type="EMBL" id="MU001514">
    <property type="protein sequence ID" value="KAF2437815.1"/>
    <property type="molecule type" value="Genomic_DNA"/>
</dbReference>
<accession>A0A9P4P3U7</accession>
<dbReference type="AlphaFoldDB" id="A0A9P4P3U7"/>
<comment type="caution">
    <text evidence="1">The sequence shown here is derived from an EMBL/GenBank/DDBJ whole genome shotgun (WGS) entry which is preliminary data.</text>
</comment>
<name>A0A9P4P3U7_9PLEO</name>
<evidence type="ECO:0000313" key="2">
    <source>
        <dbReference type="Proteomes" id="UP000799764"/>
    </source>
</evidence>
<sequence length="184" mass="20708">MLPSLTSLGQSYRFANSALCCRWMSYVPQQRHQMLYTSHKAIVSRTITCLRVTGLQTQHRMSTALCCSSANPTFFLDDNGNDVSKGSHSYLSFLSAPTHQVASTRKRALIKQARAVNSDPPTKHSYPSSRSGFNAYLSDDDGSLEVLDHRSFSPVELLLQSFRHGQRRPLWGGSRSIWNDIRNK</sequence>
<dbReference type="Proteomes" id="UP000799764">
    <property type="component" value="Unassembled WGS sequence"/>
</dbReference>
<organism evidence="1 2">
    <name type="scientific">Karstenula rhodostoma CBS 690.94</name>
    <dbReference type="NCBI Taxonomy" id="1392251"/>
    <lineage>
        <taxon>Eukaryota</taxon>
        <taxon>Fungi</taxon>
        <taxon>Dikarya</taxon>
        <taxon>Ascomycota</taxon>
        <taxon>Pezizomycotina</taxon>
        <taxon>Dothideomycetes</taxon>
        <taxon>Pleosporomycetidae</taxon>
        <taxon>Pleosporales</taxon>
        <taxon>Massarineae</taxon>
        <taxon>Didymosphaeriaceae</taxon>
        <taxon>Karstenula</taxon>
    </lineage>
</organism>
<evidence type="ECO:0000313" key="1">
    <source>
        <dbReference type="EMBL" id="KAF2437815.1"/>
    </source>
</evidence>
<gene>
    <name evidence="1" type="ORF">P171DRAFT_449574</name>
</gene>
<proteinExistence type="predicted"/>
<reference evidence="1" key="1">
    <citation type="journal article" date="2020" name="Stud. Mycol.">
        <title>101 Dothideomycetes genomes: a test case for predicting lifestyles and emergence of pathogens.</title>
        <authorList>
            <person name="Haridas S."/>
            <person name="Albert R."/>
            <person name="Binder M."/>
            <person name="Bloem J."/>
            <person name="Labutti K."/>
            <person name="Salamov A."/>
            <person name="Andreopoulos B."/>
            <person name="Baker S."/>
            <person name="Barry K."/>
            <person name="Bills G."/>
            <person name="Bluhm B."/>
            <person name="Cannon C."/>
            <person name="Castanera R."/>
            <person name="Culley D."/>
            <person name="Daum C."/>
            <person name="Ezra D."/>
            <person name="Gonzalez J."/>
            <person name="Henrissat B."/>
            <person name="Kuo A."/>
            <person name="Liang C."/>
            <person name="Lipzen A."/>
            <person name="Lutzoni F."/>
            <person name="Magnuson J."/>
            <person name="Mondo S."/>
            <person name="Nolan M."/>
            <person name="Ohm R."/>
            <person name="Pangilinan J."/>
            <person name="Park H.-J."/>
            <person name="Ramirez L."/>
            <person name="Alfaro M."/>
            <person name="Sun H."/>
            <person name="Tritt A."/>
            <person name="Yoshinaga Y."/>
            <person name="Zwiers L.-H."/>
            <person name="Turgeon B."/>
            <person name="Goodwin S."/>
            <person name="Spatafora J."/>
            <person name="Crous P."/>
            <person name="Grigoriev I."/>
        </authorList>
    </citation>
    <scope>NUCLEOTIDE SEQUENCE</scope>
    <source>
        <strain evidence="1">CBS 690.94</strain>
    </source>
</reference>